<dbReference type="InterPro" id="IPR001300">
    <property type="entry name" value="Peptidase_C2_calpain_cat"/>
</dbReference>
<feature type="region of interest" description="Disordered" evidence="7">
    <location>
        <begin position="215"/>
        <end position="298"/>
    </location>
</feature>
<feature type="compositionally biased region" description="Basic residues" evidence="7">
    <location>
        <begin position="232"/>
        <end position="244"/>
    </location>
</feature>
<dbReference type="SUPFAM" id="SSF54001">
    <property type="entry name" value="Cysteine proteinases"/>
    <property type="match status" value="1"/>
</dbReference>
<proteinExistence type="inferred from homology"/>
<evidence type="ECO:0000256" key="2">
    <source>
        <dbReference type="ARBA" id="ARBA00022670"/>
    </source>
</evidence>
<keyword evidence="10" id="KW-1185">Reference proteome</keyword>
<evidence type="ECO:0000256" key="4">
    <source>
        <dbReference type="ARBA" id="ARBA00022807"/>
    </source>
</evidence>
<organism evidence="9 10">
    <name type="scientific">Glarea lozoyensis (strain ATCC 74030 / MF5533)</name>
    <dbReference type="NCBI Taxonomy" id="1104152"/>
    <lineage>
        <taxon>Eukaryota</taxon>
        <taxon>Fungi</taxon>
        <taxon>Dikarya</taxon>
        <taxon>Ascomycota</taxon>
        <taxon>Pezizomycotina</taxon>
        <taxon>Leotiomycetes</taxon>
        <taxon>Helotiales</taxon>
        <taxon>Helotiaceae</taxon>
        <taxon>Glarea</taxon>
    </lineage>
</organism>
<evidence type="ECO:0000256" key="3">
    <source>
        <dbReference type="ARBA" id="ARBA00022801"/>
    </source>
</evidence>
<evidence type="ECO:0000313" key="10">
    <source>
        <dbReference type="Proteomes" id="UP000005446"/>
    </source>
</evidence>
<dbReference type="OrthoDB" id="3547354at2759"/>
<dbReference type="AlphaFoldDB" id="H0ENZ1"/>
<keyword evidence="2" id="KW-0645">Protease</keyword>
<dbReference type="Proteomes" id="UP000005446">
    <property type="component" value="Unassembled WGS sequence"/>
</dbReference>
<feature type="domain" description="Calpain catalytic" evidence="8">
    <location>
        <begin position="1"/>
        <end position="72"/>
    </location>
</feature>
<dbReference type="MEROPS" id="C02.003"/>
<dbReference type="InParanoid" id="H0ENZ1"/>
<gene>
    <name evidence="9" type="ORF">M7I_4356</name>
</gene>
<dbReference type="InterPro" id="IPR038765">
    <property type="entry name" value="Papain-like_cys_pep_sf"/>
</dbReference>
<feature type="compositionally biased region" description="Basic and acidic residues" evidence="7">
    <location>
        <begin position="419"/>
        <end position="439"/>
    </location>
</feature>
<dbReference type="HOGENOM" id="CLU_606980_0_0_1"/>
<feature type="compositionally biased region" description="Basic residues" evidence="7">
    <location>
        <begin position="215"/>
        <end position="224"/>
    </location>
</feature>
<comment type="caution">
    <text evidence="6">Lacks conserved residue(s) required for the propagation of feature annotation.</text>
</comment>
<evidence type="ECO:0000256" key="5">
    <source>
        <dbReference type="PIRSR" id="PIRSR622684-1"/>
    </source>
</evidence>
<keyword evidence="3" id="KW-0378">Hydrolase</keyword>
<dbReference type="InterPro" id="IPR022684">
    <property type="entry name" value="Calpain_cysteine_protease"/>
</dbReference>
<dbReference type="GO" id="GO:0004198">
    <property type="term" value="F:calcium-dependent cysteine-type endopeptidase activity"/>
    <property type="evidence" value="ECO:0007669"/>
    <property type="project" value="InterPro"/>
</dbReference>
<evidence type="ECO:0000256" key="1">
    <source>
        <dbReference type="ARBA" id="ARBA00007623"/>
    </source>
</evidence>
<dbReference type="PANTHER" id="PTHR10183">
    <property type="entry name" value="CALPAIN"/>
    <property type="match status" value="1"/>
</dbReference>
<dbReference type="GO" id="GO:0006508">
    <property type="term" value="P:proteolysis"/>
    <property type="evidence" value="ECO:0007669"/>
    <property type="project" value="UniProtKB-KW"/>
</dbReference>
<protein>
    <submittedName>
        <fullName evidence="9">Putative Calpain-1 catalytic subunit</fullName>
    </submittedName>
</protein>
<keyword evidence="4" id="KW-0788">Thiol protease</keyword>
<sequence length="451" mass="51275">MRCVEADGKRFCLIRNPWGQKEWTGAWSDGSKEWTPYWIQKLEHRFGDDGQFWMTYEDLLRTYQIFDRTRLFSEEWKVTQQWTSLTVPWSVDYNETKFSFTIEREASVVIVLSQSRTRVDLNVNLNRSVSAELTLEAGEYHVLMKVEAEKYSELSPPEDVLRDNVKGRREKVLRVGLSYDMAHAKGVIFETEEEKKAKQQARQAEKTEVIKRMKKVMFTHKQRDRHRENRQARRRRAAALKRKAKAESKKARNLPASVGLDAKPTEESSTSISDETPEPTNEIVEDDSSTSKSEQNPVLTSAEVHDDHNDQAAAQMESTAIAPNAQEDATDSDSDLESISSTVSTVSTFAAEDMIELNHHRALQAKEEADERAMQNPQVEESEDEFEADPWNAVAVVGLRIYAKGCGVALKVVRPRSWENKEGALDIDDSAKDATKGNDVEVVQEEGGAKE</sequence>
<evidence type="ECO:0000313" key="9">
    <source>
        <dbReference type="EMBL" id="EHK99680.1"/>
    </source>
</evidence>
<name>H0ENZ1_GLAL7</name>
<dbReference type="PROSITE" id="PS50203">
    <property type="entry name" value="CALPAIN_CAT"/>
    <property type="match status" value="1"/>
</dbReference>
<comment type="caution">
    <text evidence="9">The sequence shown here is derived from an EMBL/GenBank/DDBJ whole genome shotgun (WGS) entry which is preliminary data.</text>
</comment>
<dbReference type="EMBL" id="AGUE01000108">
    <property type="protein sequence ID" value="EHK99680.1"/>
    <property type="molecule type" value="Genomic_DNA"/>
</dbReference>
<evidence type="ECO:0000256" key="7">
    <source>
        <dbReference type="SAM" id="MobiDB-lite"/>
    </source>
</evidence>
<dbReference type="PANTHER" id="PTHR10183:SF379">
    <property type="entry name" value="CALPAIN-5"/>
    <property type="match status" value="1"/>
</dbReference>
<feature type="compositionally biased region" description="Low complexity" evidence="7">
    <location>
        <begin position="267"/>
        <end position="280"/>
    </location>
</feature>
<dbReference type="Pfam" id="PF00648">
    <property type="entry name" value="Peptidase_C2"/>
    <property type="match status" value="1"/>
</dbReference>
<reference evidence="9 10" key="1">
    <citation type="journal article" date="2012" name="Eukaryot. Cell">
        <title>Genome sequence of the fungus Glarea lozoyensis: the first genome sequence of a species from the Helotiaceae family.</title>
        <authorList>
            <person name="Youssar L."/>
            <person name="Gruening B.A."/>
            <person name="Erxleben A."/>
            <person name="Guenther S."/>
            <person name="Huettel W."/>
        </authorList>
    </citation>
    <scope>NUCLEOTIDE SEQUENCE [LARGE SCALE GENOMIC DNA]</scope>
    <source>
        <strain evidence="10">ATCC 74030 / MF5533</strain>
    </source>
</reference>
<comment type="similarity">
    <text evidence="1">Belongs to the peptidase C2 family.</text>
</comment>
<evidence type="ECO:0000256" key="6">
    <source>
        <dbReference type="PROSITE-ProRule" id="PRU00239"/>
    </source>
</evidence>
<dbReference type="Gene3D" id="3.90.70.10">
    <property type="entry name" value="Cysteine proteinases"/>
    <property type="match status" value="1"/>
</dbReference>
<feature type="region of interest" description="Disordered" evidence="7">
    <location>
        <begin position="419"/>
        <end position="451"/>
    </location>
</feature>
<accession>H0ENZ1</accession>
<feature type="active site" evidence="5">
    <location>
        <position position="16"/>
    </location>
</feature>
<evidence type="ECO:0000259" key="8">
    <source>
        <dbReference type="PROSITE" id="PS50203"/>
    </source>
</evidence>